<dbReference type="EMBL" id="AJAK01000020">
    <property type="protein sequence ID" value="EOH75412.1"/>
    <property type="molecule type" value="Genomic_DNA"/>
</dbReference>
<dbReference type="PANTHER" id="PTHR36444">
    <property type="entry name" value="TRANSCRIPTIONAL REGULATOR PROTEIN YOBU-RELATED"/>
    <property type="match status" value="1"/>
</dbReference>
<dbReference type="PANTHER" id="PTHR36444:SF2">
    <property type="entry name" value="TRANSCRIPTIONAL REGULATOR PROTEIN YOBU-RELATED"/>
    <property type="match status" value="1"/>
</dbReference>
<dbReference type="Gene3D" id="3.20.80.10">
    <property type="entry name" value="Regulatory factor, effector binding domain"/>
    <property type="match status" value="1"/>
</dbReference>
<reference evidence="2 4" key="1">
    <citation type="submission" date="2013-02" db="EMBL/GenBank/DDBJ databases">
        <title>The Genome Sequence of Enterococcus malodoratus ATCC_43197.</title>
        <authorList>
            <consortium name="The Broad Institute Genome Sequencing Platform"/>
            <consortium name="The Broad Institute Genome Sequencing Center for Infectious Disease"/>
            <person name="Earl A.M."/>
            <person name="Gilmore M.S."/>
            <person name="Lebreton F."/>
            <person name="Walker B."/>
            <person name="Young S.K."/>
            <person name="Zeng Q."/>
            <person name="Gargeya S."/>
            <person name="Fitzgerald M."/>
            <person name="Haas B."/>
            <person name="Abouelleil A."/>
            <person name="Alvarado L."/>
            <person name="Arachchi H.M."/>
            <person name="Berlin A.M."/>
            <person name="Chapman S.B."/>
            <person name="Dewar J."/>
            <person name="Goldberg J."/>
            <person name="Griggs A."/>
            <person name="Gujja S."/>
            <person name="Hansen M."/>
            <person name="Howarth C."/>
            <person name="Imamovic A."/>
            <person name="Larimer J."/>
            <person name="McCowan C."/>
            <person name="Murphy C."/>
            <person name="Neiman D."/>
            <person name="Pearson M."/>
            <person name="Priest M."/>
            <person name="Roberts A."/>
            <person name="Saif S."/>
            <person name="Shea T."/>
            <person name="Sisk P."/>
            <person name="Sykes S."/>
            <person name="Wortman J."/>
            <person name="Nusbaum C."/>
            <person name="Birren B."/>
        </authorList>
    </citation>
    <scope>NUCLEOTIDE SEQUENCE [LARGE SCALE GENOMIC DNA]</scope>
    <source>
        <strain evidence="2 4">ATCC 43197</strain>
    </source>
</reference>
<dbReference type="Proteomes" id="UP000014148">
    <property type="component" value="Unassembled WGS sequence"/>
</dbReference>
<organism evidence="2 4">
    <name type="scientific">Enterococcus malodoratus ATCC 43197</name>
    <dbReference type="NCBI Taxonomy" id="1158601"/>
    <lineage>
        <taxon>Bacteria</taxon>
        <taxon>Bacillati</taxon>
        <taxon>Bacillota</taxon>
        <taxon>Bacilli</taxon>
        <taxon>Lactobacillales</taxon>
        <taxon>Enterococcaceae</taxon>
        <taxon>Enterococcus</taxon>
    </lineage>
</organism>
<gene>
    <name evidence="3" type="ORF">I585_02396</name>
    <name evidence="2" type="ORF">UAI_03214</name>
</gene>
<accession>R2NTR7</accession>
<dbReference type="eggNOG" id="COG3708">
    <property type="taxonomic scope" value="Bacteria"/>
</dbReference>
<dbReference type="AlphaFoldDB" id="R2NTR7"/>
<evidence type="ECO:0000313" key="4">
    <source>
        <dbReference type="Proteomes" id="UP000013783"/>
    </source>
</evidence>
<name>R2NTR7_9ENTE</name>
<dbReference type="SMART" id="SM00871">
    <property type="entry name" value="AraC_E_bind"/>
    <property type="match status" value="1"/>
</dbReference>
<feature type="domain" description="AraC effector-binding" evidence="1">
    <location>
        <begin position="2"/>
        <end position="156"/>
    </location>
</feature>
<dbReference type="EMBL" id="ASWA01000003">
    <property type="protein sequence ID" value="EOT66875.1"/>
    <property type="molecule type" value="Genomic_DNA"/>
</dbReference>
<dbReference type="InterPro" id="IPR011256">
    <property type="entry name" value="Reg_factor_effector_dom_sf"/>
</dbReference>
<dbReference type="RefSeq" id="WP_010742014.1">
    <property type="nucleotide sequence ID" value="NZ_KB946251.1"/>
</dbReference>
<evidence type="ECO:0000259" key="1">
    <source>
        <dbReference type="SMART" id="SM00871"/>
    </source>
</evidence>
<dbReference type="PATRIC" id="fig|1158601.3.peg.3185"/>
<comment type="caution">
    <text evidence="2">The sequence shown here is derived from an EMBL/GenBank/DDBJ whole genome shotgun (WGS) entry which is preliminary data.</text>
</comment>
<proteinExistence type="predicted"/>
<dbReference type="OrthoDB" id="1645792at2"/>
<keyword evidence="5" id="KW-1185">Reference proteome</keyword>
<evidence type="ECO:0000313" key="3">
    <source>
        <dbReference type="EMBL" id="EOT66875.1"/>
    </source>
</evidence>
<dbReference type="InterPro" id="IPR053182">
    <property type="entry name" value="YobU-like_regulator"/>
</dbReference>
<reference evidence="3 5" key="2">
    <citation type="submission" date="2013-03" db="EMBL/GenBank/DDBJ databases">
        <title>The Genome Sequence of Enterococcus malodoratus ATCC_43197 (PacBio/Illumina hybrid assembly).</title>
        <authorList>
            <consortium name="The Broad Institute Genomics Platform"/>
            <consortium name="The Broad Institute Genome Sequencing Center for Infectious Disease"/>
            <person name="Earl A."/>
            <person name="Russ C."/>
            <person name="Gilmore M."/>
            <person name="Surin D."/>
            <person name="Walker B."/>
            <person name="Young S."/>
            <person name="Zeng Q."/>
            <person name="Gargeya S."/>
            <person name="Fitzgerald M."/>
            <person name="Haas B."/>
            <person name="Abouelleil A."/>
            <person name="Allen A.W."/>
            <person name="Alvarado L."/>
            <person name="Arachchi H.M."/>
            <person name="Berlin A.M."/>
            <person name="Chapman S.B."/>
            <person name="Gainer-Dewar J."/>
            <person name="Goldberg J."/>
            <person name="Griggs A."/>
            <person name="Gujja S."/>
            <person name="Hansen M."/>
            <person name="Howarth C."/>
            <person name="Imamovic A."/>
            <person name="Ireland A."/>
            <person name="Larimer J."/>
            <person name="McCowan C."/>
            <person name="Murphy C."/>
            <person name="Pearson M."/>
            <person name="Poon T.W."/>
            <person name="Priest M."/>
            <person name="Roberts A."/>
            <person name="Saif S."/>
            <person name="Shea T."/>
            <person name="Sisk P."/>
            <person name="Sykes S."/>
            <person name="Wortman J."/>
            <person name="Nusbaum C."/>
            <person name="Birren B."/>
        </authorList>
    </citation>
    <scope>NUCLEOTIDE SEQUENCE [LARGE SCALE GENOMIC DNA]</scope>
    <source>
        <strain evidence="3 5">ATCC 43197</strain>
    </source>
</reference>
<sequence length="157" mass="18479">MMKYELRELPSFSVIGLEQELTEQKSTNLERCLSFWPTFNRQLKSNGLSQQNAAWTKFAFMKRREARLIYYCAVPFTSKVPANFVLEEIPACKYLVVEHRGAMAHIYSTYADIYQGLIPKLGLSLEQTNFLHFEKYDEKFHWNRESSVIEIWVPLKA</sequence>
<dbReference type="InterPro" id="IPR010499">
    <property type="entry name" value="AraC_E-bd"/>
</dbReference>
<evidence type="ECO:0000313" key="5">
    <source>
        <dbReference type="Proteomes" id="UP000014148"/>
    </source>
</evidence>
<dbReference type="SUPFAM" id="SSF55136">
    <property type="entry name" value="Probable bacterial effector-binding domain"/>
    <property type="match status" value="1"/>
</dbReference>
<dbReference type="Pfam" id="PF14526">
    <property type="entry name" value="Cass2"/>
    <property type="match status" value="1"/>
</dbReference>
<evidence type="ECO:0000313" key="2">
    <source>
        <dbReference type="EMBL" id="EOH75412.1"/>
    </source>
</evidence>
<protein>
    <recommendedName>
        <fullName evidence="1">AraC effector-binding domain-containing protein</fullName>
    </recommendedName>
</protein>
<dbReference type="InterPro" id="IPR029441">
    <property type="entry name" value="Cass2"/>
</dbReference>
<dbReference type="Proteomes" id="UP000013783">
    <property type="component" value="Unassembled WGS sequence"/>
</dbReference>
<dbReference type="STRING" id="71451.RV07_GL001417"/>